<keyword evidence="6" id="KW-1185">Reference proteome</keyword>
<comment type="caution">
    <text evidence="5">The sequence shown here is derived from an EMBL/GenBank/DDBJ whole genome shotgun (WGS) entry which is preliminary data.</text>
</comment>
<evidence type="ECO:0000313" key="5">
    <source>
        <dbReference type="EMBL" id="KAK9167162.1"/>
    </source>
</evidence>
<dbReference type="PANTHER" id="PTHR45934:SF1">
    <property type="entry name" value="OS04G0423100 PROTEIN"/>
    <property type="match status" value="1"/>
</dbReference>
<evidence type="ECO:0000313" key="6">
    <source>
        <dbReference type="Proteomes" id="UP001419268"/>
    </source>
</evidence>
<gene>
    <name evidence="5" type="ORF">Scep_002353</name>
</gene>
<dbReference type="SUPFAM" id="SSF51905">
    <property type="entry name" value="FAD/NAD(P)-binding domain"/>
    <property type="match status" value="1"/>
</dbReference>
<dbReference type="Gene3D" id="3.50.50.60">
    <property type="entry name" value="FAD/NAD(P)-binding domain"/>
    <property type="match status" value="1"/>
</dbReference>
<keyword evidence="2" id="KW-0503">Monooxygenase</keyword>
<feature type="domain" description="FAD-binding" evidence="4">
    <location>
        <begin position="11"/>
        <end position="337"/>
    </location>
</feature>
<evidence type="ECO:0000256" key="1">
    <source>
        <dbReference type="ARBA" id="ARBA00023002"/>
    </source>
</evidence>
<dbReference type="PRINTS" id="PR00420">
    <property type="entry name" value="RNGMNOXGNASE"/>
</dbReference>
<dbReference type="InterPro" id="IPR036188">
    <property type="entry name" value="FAD/NAD-bd_sf"/>
</dbReference>
<dbReference type="Pfam" id="PF01494">
    <property type="entry name" value="FAD_binding_3"/>
    <property type="match status" value="1"/>
</dbReference>
<name>A0AAP0LB97_9MAGN</name>
<dbReference type="EMBL" id="JBBNAG010000001">
    <property type="protein sequence ID" value="KAK9167162.1"/>
    <property type="molecule type" value="Genomic_DNA"/>
</dbReference>
<accession>A0AAP0LB97</accession>
<sequence>MGVGDEQKIEDVVIVGAGVAGLATALALKRVGVRAIVLERSHELRTTGAHLSLFPNAWTALRALGIDHKLTSIYQPFKKGYVTDLEKGSKQALSFTRSIGERINNATGARSVHRKTLLETLANELPIDAIRFSIKIKSIETHTIEGSALVPVLHLDDGSTIIAKVLIGCDGINSIVATWLGLSKPIHSGRYAVRGLSVVPQGHGLNNEAHQFISNQRRAGAVHLTDTEVAWFITYPSTASEDEEMKSSGDPKWIQQKVMEYISDFPPMLSEFVQQSDLKTLSLAPLKFRKPWDLVFNNICKGNVTVAGDAFHPMTPDLAQGGCSALEDAVVLGRHIGNSFLKHNKIVATEVSEALKLYVKERKWRAIGLIVGAYFSGRVQQGGSGWLNFVRNVLFYRFIFRRLIEVAEYDCGKLPSAASFKQLDDNHSKVE</sequence>
<dbReference type="InterPro" id="IPR002938">
    <property type="entry name" value="FAD-bd"/>
</dbReference>
<evidence type="ECO:0000256" key="3">
    <source>
        <dbReference type="ARBA" id="ARBA00024018"/>
    </source>
</evidence>
<comment type="similarity">
    <text evidence="3">Belongs to the 3-hydroxybenzoate 6-hydroxylase family.</text>
</comment>
<dbReference type="Proteomes" id="UP001419268">
    <property type="component" value="Unassembled WGS sequence"/>
</dbReference>
<organism evidence="5 6">
    <name type="scientific">Stephania cephalantha</name>
    <dbReference type="NCBI Taxonomy" id="152367"/>
    <lineage>
        <taxon>Eukaryota</taxon>
        <taxon>Viridiplantae</taxon>
        <taxon>Streptophyta</taxon>
        <taxon>Embryophyta</taxon>
        <taxon>Tracheophyta</taxon>
        <taxon>Spermatophyta</taxon>
        <taxon>Magnoliopsida</taxon>
        <taxon>Ranunculales</taxon>
        <taxon>Menispermaceae</taxon>
        <taxon>Menispermoideae</taxon>
        <taxon>Cissampelideae</taxon>
        <taxon>Stephania</taxon>
    </lineage>
</organism>
<dbReference type="GO" id="GO:0071949">
    <property type="term" value="F:FAD binding"/>
    <property type="evidence" value="ECO:0007669"/>
    <property type="project" value="InterPro"/>
</dbReference>
<dbReference type="GO" id="GO:0004497">
    <property type="term" value="F:monooxygenase activity"/>
    <property type="evidence" value="ECO:0007669"/>
    <property type="project" value="UniProtKB-KW"/>
</dbReference>
<proteinExistence type="inferred from homology"/>
<keyword evidence="1" id="KW-0560">Oxidoreductase</keyword>
<dbReference type="InterPro" id="IPR044560">
    <property type="entry name" value="MOase"/>
</dbReference>
<evidence type="ECO:0000256" key="2">
    <source>
        <dbReference type="ARBA" id="ARBA00023033"/>
    </source>
</evidence>
<dbReference type="PANTHER" id="PTHR45934">
    <property type="entry name" value="FAD/NAD(P)-BINDING OXIDOREDUCTASE FAMILY PROTEIN"/>
    <property type="match status" value="1"/>
</dbReference>
<evidence type="ECO:0000259" key="4">
    <source>
        <dbReference type="Pfam" id="PF01494"/>
    </source>
</evidence>
<reference evidence="5 6" key="1">
    <citation type="submission" date="2024-01" db="EMBL/GenBank/DDBJ databases">
        <title>Genome assemblies of Stephania.</title>
        <authorList>
            <person name="Yang L."/>
        </authorList>
    </citation>
    <scope>NUCLEOTIDE SEQUENCE [LARGE SCALE GENOMIC DNA]</scope>
    <source>
        <strain evidence="5">JXDWG</strain>
        <tissue evidence="5">Leaf</tissue>
    </source>
</reference>
<dbReference type="AlphaFoldDB" id="A0AAP0LB97"/>
<protein>
    <recommendedName>
        <fullName evidence="4">FAD-binding domain-containing protein</fullName>
    </recommendedName>
</protein>